<accession>A0ABQ7BQJ9</accession>
<comment type="caution">
    <text evidence="2">The sequence shown here is derived from an EMBL/GenBank/DDBJ whole genome shotgun (WGS) entry which is preliminary data.</text>
</comment>
<evidence type="ECO:0000313" key="2">
    <source>
        <dbReference type="EMBL" id="KAF3534469.1"/>
    </source>
</evidence>
<gene>
    <name evidence="2" type="ORF">DY000_02040357</name>
</gene>
<feature type="transmembrane region" description="Helical" evidence="1">
    <location>
        <begin position="66"/>
        <end position="88"/>
    </location>
</feature>
<keyword evidence="1" id="KW-1133">Transmembrane helix</keyword>
<keyword evidence="1" id="KW-0472">Membrane</keyword>
<sequence>MHFRLPFRCAVLLTITRKDSALCSCSSSPSSPVRLSGWSGQYWLLLFFLRFQLMLGTASPWIVSELVFFDGVFLVVGLPSIVSARLGFQDLVSMALPFAMFATPGLDSVFFHVRSVGLEDYFLSQAWALVCGVSLLELWSILSRDLWFFVGMSNFDYSSSNPLSWFFALVLDRAHLCSRDCFILDFIILPFSDLYLFWPRHSMVSCAVVPHSLVGWSGQYWLLLFFLRFQMMLEIASPWVGSELVVFDGVFLVVGLPSIVPSRLGFQDLLSSLLISLVALPFAMFATPGLDSVFFRVCSVGLEDYFLSQAWALVSRWLSFILTPSAGGCASGGLGMCHLVCSDFGLPDCFISDFIILPFSDLYLFWPRHSMRF</sequence>
<feature type="transmembrane region" description="Helical" evidence="1">
    <location>
        <begin position="210"/>
        <end position="227"/>
    </location>
</feature>
<feature type="transmembrane region" description="Helical" evidence="1">
    <location>
        <begin position="94"/>
        <end position="113"/>
    </location>
</feature>
<keyword evidence="1" id="KW-0812">Transmembrane</keyword>
<proteinExistence type="predicted"/>
<name>A0ABQ7BQJ9_BRACR</name>
<evidence type="ECO:0000256" key="1">
    <source>
        <dbReference type="SAM" id="Phobius"/>
    </source>
</evidence>
<evidence type="ECO:0000313" key="3">
    <source>
        <dbReference type="Proteomes" id="UP000266723"/>
    </source>
</evidence>
<organism evidence="2 3">
    <name type="scientific">Brassica cretica</name>
    <name type="common">Mustard</name>
    <dbReference type="NCBI Taxonomy" id="69181"/>
    <lineage>
        <taxon>Eukaryota</taxon>
        <taxon>Viridiplantae</taxon>
        <taxon>Streptophyta</taxon>
        <taxon>Embryophyta</taxon>
        <taxon>Tracheophyta</taxon>
        <taxon>Spermatophyta</taxon>
        <taxon>Magnoliopsida</taxon>
        <taxon>eudicotyledons</taxon>
        <taxon>Gunneridae</taxon>
        <taxon>Pentapetalae</taxon>
        <taxon>rosids</taxon>
        <taxon>malvids</taxon>
        <taxon>Brassicales</taxon>
        <taxon>Brassicaceae</taxon>
        <taxon>Brassiceae</taxon>
        <taxon>Brassica</taxon>
    </lineage>
</organism>
<feature type="transmembrane region" description="Helical" evidence="1">
    <location>
        <begin position="125"/>
        <end position="142"/>
    </location>
</feature>
<feature type="transmembrane region" description="Helical" evidence="1">
    <location>
        <begin position="239"/>
        <end position="260"/>
    </location>
</feature>
<keyword evidence="3" id="KW-1185">Reference proteome</keyword>
<dbReference type="Proteomes" id="UP000266723">
    <property type="component" value="Unassembled WGS sequence"/>
</dbReference>
<reference evidence="2 3" key="1">
    <citation type="journal article" date="2020" name="BMC Genomics">
        <title>Intraspecific diversification of the crop wild relative Brassica cretica Lam. using demographic model selection.</title>
        <authorList>
            <person name="Kioukis A."/>
            <person name="Michalopoulou V.A."/>
            <person name="Briers L."/>
            <person name="Pirintsos S."/>
            <person name="Studholme D.J."/>
            <person name="Pavlidis P."/>
            <person name="Sarris P.F."/>
        </authorList>
    </citation>
    <scope>NUCLEOTIDE SEQUENCE [LARGE SCALE GENOMIC DNA]</scope>
    <source>
        <strain evidence="3">cv. PFS-1207/04</strain>
    </source>
</reference>
<dbReference type="EMBL" id="QGKV02001507">
    <property type="protein sequence ID" value="KAF3534469.1"/>
    <property type="molecule type" value="Genomic_DNA"/>
</dbReference>
<feature type="transmembrane region" description="Helical" evidence="1">
    <location>
        <begin position="266"/>
        <end position="286"/>
    </location>
</feature>
<protein>
    <submittedName>
        <fullName evidence="2">Uncharacterized protein</fullName>
    </submittedName>
</protein>